<reference evidence="1" key="2">
    <citation type="journal article" date="2015" name="Fish Shellfish Immunol.">
        <title>Early steps in the European eel (Anguilla anguilla)-Vibrio vulnificus interaction in the gills: Role of the RtxA13 toxin.</title>
        <authorList>
            <person name="Callol A."/>
            <person name="Pajuelo D."/>
            <person name="Ebbesson L."/>
            <person name="Teles M."/>
            <person name="MacKenzie S."/>
            <person name="Amaro C."/>
        </authorList>
    </citation>
    <scope>NUCLEOTIDE SEQUENCE</scope>
</reference>
<name>A0A0E9THF1_ANGAN</name>
<accession>A0A0E9THF1</accession>
<dbReference type="AlphaFoldDB" id="A0A0E9THF1"/>
<reference evidence="1" key="1">
    <citation type="submission" date="2014-11" db="EMBL/GenBank/DDBJ databases">
        <authorList>
            <person name="Amaro Gonzalez C."/>
        </authorList>
    </citation>
    <scope>NUCLEOTIDE SEQUENCE</scope>
</reference>
<organism evidence="1">
    <name type="scientific">Anguilla anguilla</name>
    <name type="common">European freshwater eel</name>
    <name type="synonym">Muraena anguilla</name>
    <dbReference type="NCBI Taxonomy" id="7936"/>
    <lineage>
        <taxon>Eukaryota</taxon>
        <taxon>Metazoa</taxon>
        <taxon>Chordata</taxon>
        <taxon>Craniata</taxon>
        <taxon>Vertebrata</taxon>
        <taxon>Euteleostomi</taxon>
        <taxon>Actinopterygii</taxon>
        <taxon>Neopterygii</taxon>
        <taxon>Teleostei</taxon>
        <taxon>Anguilliformes</taxon>
        <taxon>Anguillidae</taxon>
        <taxon>Anguilla</taxon>
    </lineage>
</organism>
<evidence type="ECO:0000313" key="1">
    <source>
        <dbReference type="EMBL" id="JAH53021.1"/>
    </source>
</evidence>
<proteinExistence type="predicted"/>
<sequence>MQIMAKLTKMKNLNNFLLLRTKEALLSGERKAIVVELN</sequence>
<protein>
    <submittedName>
        <fullName evidence="1">Uncharacterized protein</fullName>
    </submittedName>
</protein>
<dbReference type="EMBL" id="GBXM01055556">
    <property type="protein sequence ID" value="JAH53021.1"/>
    <property type="molecule type" value="Transcribed_RNA"/>
</dbReference>